<dbReference type="PANTHER" id="PTHR40743">
    <property type="entry name" value="NUCLEOTIDE-DIPHOSPHO-SUGAR TRANSFERASE CONTAINING PROTEIN"/>
    <property type="match status" value="1"/>
</dbReference>
<sequence>MLFYAKEWSFVNYRPGKFQSLLKFRLFAKPNTLQTLPISTEGEEFLMLLDVVVTFPLFTDPVIFNSSKYATFPQYKLEARQRDYITSLQRTLSHSYVSNVHLLYDQPQIIHYIEAHVKTDFGKLRFHKVKDNKVANIAFEFVFSQLRGRLVMLTQADVYPGQGLELIKKDIMVSKKLVYALTRHGRLEKNCDMRGDPTSRSCSDQAYRGSHDAYIFVPEGELPQTAWEALNHTSHYKGIDNVIIYTFKDLLKYKVLNPCKVIYVYHFHCSGVRPRGVKRINGLFNFTWSHGRSIPTDKLF</sequence>
<dbReference type="PANTHER" id="PTHR40743:SF1">
    <property type="entry name" value="POSSIBLE GLYCOSYLTRANSFERASE"/>
    <property type="match status" value="1"/>
</dbReference>
<protein>
    <submittedName>
        <fullName evidence="1">Uncharacterized protein</fullName>
    </submittedName>
</protein>
<dbReference type="AlphaFoldDB" id="A0AAN8K7E3"/>
<comment type="caution">
    <text evidence="1">The sequence shown here is derived from an EMBL/GenBank/DDBJ whole genome shotgun (WGS) entry which is preliminary data.</text>
</comment>
<organism evidence="1 2">
    <name type="scientific">Patella caerulea</name>
    <name type="common">Rayed Mediterranean limpet</name>
    <dbReference type="NCBI Taxonomy" id="87958"/>
    <lineage>
        <taxon>Eukaryota</taxon>
        <taxon>Metazoa</taxon>
        <taxon>Spiralia</taxon>
        <taxon>Lophotrochozoa</taxon>
        <taxon>Mollusca</taxon>
        <taxon>Gastropoda</taxon>
        <taxon>Patellogastropoda</taxon>
        <taxon>Patelloidea</taxon>
        <taxon>Patellidae</taxon>
        <taxon>Patella</taxon>
    </lineage>
</organism>
<proteinExistence type="predicted"/>
<evidence type="ECO:0000313" key="2">
    <source>
        <dbReference type="Proteomes" id="UP001347796"/>
    </source>
</evidence>
<gene>
    <name evidence="1" type="ORF">SNE40_003139</name>
</gene>
<accession>A0AAN8K7E3</accession>
<evidence type="ECO:0000313" key="1">
    <source>
        <dbReference type="EMBL" id="KAK6191452.1"/>
    </source>
</evidence>
<dbReference type="EMBL" id="JAZGQO010000002">
    <property type="protein sequence ID" value="KAK6191452.1"/>
    <property type="molecule type" value="Genomic_DNA"/>
</dbReference>
<dbReference type="Proteomes" id="UP001347796">
    <property type="component" value="Unassembled WGS sequence"/>
</dbReference>
<reference evidence="1 2" key="1">
    <citation type="submission" date="2024-01" db="EMBL/GenBank/DDBJ databases">
        <title>The genome of the rayed Mediterranean limpet Patella caerulea (Linnaeus, 1758).</title>
        <authorList>
            <person name="Anh-Thu Weber A."/>
            <person name="Halstead-Nussloch G."/>
        </authorList>
    </citation>
    <scope>NUCLEOTIDE SEQUENCE [LARGE SCALE GENOMIC DNA]</scope>
    <source>
        <strain evidence="1">AATW-2023a</strain>
        <tissue evidence="1">Whole specimen</tissue>
    </source>
</reference>
<keyword evidence="2" id="KW-1185">Reference proteome</keyword>
<name>A0AAN8K7E3_PATCE</name>